<evidence type="ECO:0000256" key="5">
    <source>
        <dbReference type="ARBA" id="ARBA00023015"/>
    </source>
</evidence>
<dbReference type="Gene3D" id="1.10.10.10">
    <property type="entry name" value="Winged helix-like DNA-binding domain superfamily/Winged helix DNA-binding domain"/>
    <property type="match status" value="1"/>
</dbReference>
<dbReference type="SUPFAM" id="SSF55252">
    <property type="entry name" value="C-terminal domain of arginine repressor"/>
    <property type="match status" value="1"/>
</dbReference>
<evidence type="ECO:0000256" key="7">
    <source>
        <dbReference type="ARBA" id="ARBA00023163"/>
    </source>
</evidence>
<keyword evidence="7 8" id="KW-0804">Transcription</keyword>
<dbReference type="GO" id="GO:1900079">
    <property type="term" value="P:regulation of arginine biosynthetic process"/>
    <property type="evidence" value="ECO:0007669"/>
    <property type="project" value="UniProtKB-UniRule"/>
</dbReference>
<feature type="domain" description="Arginine repressor C-terminal" evidence="10">
    <location>
        <begin position="84"/>
        <end position="140"/>
    </location>
</feature>
<comment type="subcellular location">
    <subcellularLocation>
        <location evidence="1 8">Cytoplasm</location>
    </subcellularLocation>
</comment>
<dbReference type="Pfam" id="PF01316">
    <property type="entry name" value="Arg_repressor"/>
    <property type="match status" value="1"/>
</dbReference>
<evidence type="ECO:0000256" key="4">
    <source>
        <dbReference type="ARBA" id="ARBA00022491"/>
    </source>
</evidence>
<keyword evidence="5 8" id="KW-0805">Transcription regulation</keyword>
<dbReference type="PANTHER" id="PTHR34471:SF1">
    <property type="entry name" value="ARGININE REPRESSOR"/>
    <property type="match status" value="1"/>
</dbReference>
<dbReference type="InterPro" id="IPR020900">
    <property type="entry name" value="Arg_repress_DNA-bd"/>
</dbReference>
<dbReference type="PANTHER" id="PTHR34471">
    <property type="entry name" value="ARGININE REPRESSOR"/>
    <property type="match status" value="1"/>
</dbReference>
<evidence type="ECO:0000256" key="1">
    <source>
        <dbReference type="ARBA" id="ARBA00004496"/>
    </source>
</evidence>
<dbReference type="InterPro" id="IPR036388">
    <property type="entry name" value="WH-like_DNA-bd_sf"/>
</dbReference>
<proteinExistence type="inferred from homology"/>
<dbReference type="GO" id="GO:0003700">
    <property type="term" value="F:DNA-binding transcription factor activity"/>
    <property type="evidence" value="ECO:0007669"/>
    <property type="project" value="UniProtKB-UniRule"/>
</dbReference>
<comment type="similarity">
    <text evidence="2 8">Belongs to the ArgR family.</text>
</comment>
<accession>A0A2A4H035</accession>
<comment type="caution">
    <text evidence="11">The sequence shown here is derived from an EMBL/GenBank/DDBJ whole genome shotgun (WGS) entry which is preliminary data.</text>
</comment>
<sequence>MKKSKRLDLVSMVVKEHDIHTKAEIVDYIEQHFGIRYSLATISRDLNELKIYKMPSENQQRCYRQYNENAQKEAKARLIDLYQEEIIALSIKDTYLIIKTSPGFAQTVNFYIDQMNLKEVIGTIGGNDTILVITHSNELSKFVHYKLFNQTYETPYVKH</sequence>
<keyword evidence="4 8" id="KW-0678">Repressor</keyword>
<gene>
    <name evidence="8" type="primary">argR</name>
    <name evidence="11" type="ORF">B5C08_01650</name>
</gene>
<dbReference type="Proteomes" id="UP000218335">
    <property type="component" value="Unassembled WGS sequence"/>
</dbReference>
<evidence type="ECO:0000256" key="3">
    <source>
        <dbReference type="ARBA" id="ARBA00022490"/>
    </source>
</evidence>
<dbReference type="GO" id="GO:0051259">
    <property type="term" value="P:protein complex oligomerization"/>
    <property type="evidence" value="ECO:0007669"/>
    <property type="project" value="InterPro"/>
</dbReference>
<dbReference type="GO" id="GO:0006526">
    <property type="term" value="P:L-arginine biosynthetic process"/>
    <property type="evidence" value="ECO:0007669"/>
    <property type="project" value="UniProtKB-UniPathway"/>
</dbReference>
<keyword evidence="8" id="KW-0028">Amino-acid biosynthesis</keyword>
<evidence type="ECO:0000256" key="6">
    <source>
        <dbReference type="ARBA" id="ARBA00023125"/>
    </source>
</evidence>
<evidence type="ECO:0000259" key="10">
    <source>
        <dbReference type="Pfam" id="PF02863"/>
    </source>
</evidence>
<dbReference type="HAMAP" id="MF_00173">
    <property type="entry name" value="Arg_repressor"/>
    <property type="match status" value="1"/>
</dbReference>
<dbReference type="GO" id="GO:0034618">
    <property type="term" value="F:arginine binding"/>
    <property type="evidence" value="ECO:0007669"/>
    <property type="project" value="InterPro"/>
</dbReference>
<dbReference type="Gene3D" id="3.30.1360.40">
    <property type="match status" value="1"/>
</dbReference>
<evidence type="ECO:0000256" key="2">
    <source>
        <dbReference type="ARBA" id="ARBA00008316"/>
    </source>
</evidence>
<dbReference type="Pfam" id="PF02863">
    <property type="entry name" value="Arg_repressor_C"/>
    <property type="match status" value="1"/>
</dbReference>
<dbReference type="SUPFAM" id="SSF46785">
    <property type="entry name" value="Winged helix' DNA-binding domain"/>
    <property type="match status" value="1"/>
</dbReference>
<comment type="pathway">
    <text evidence="8">Amino-acid biosynthesis; L-arginine biosynthesis [regulation].</text>
</comment>
<evidence type="ECO:0000313" key="11">
    <source>
        <dbReference type="EMBL" id="PCF56764.1"/>
    </source>
</evidence>
<evidence type="ECO:0000256" key="8">
    <source>
        <dbReference type="HAMAP-Rule" id="MF_00173"/>
    </source>
</evidence>
<dbReference type="InterPro" id="IPR036390">
    <property type="entry name" value="WH_DNA-bd_sf"/>
</dbReference>
<dbReference type="EMBL" id="MWUU01000002">
    <property type="protein sequence ID" value="PCF56764.1"/>
    <property type="molecule type" value="Genomic_DNA"/>
</dbReference>
<dbReference type="GO" id="GO:0005737">
    <property type="term" value="C:cytoplasm"/>
    <property type="evidence" value="ECO:0007669"/>
    <property type="project" value="UniProtKB-SubCell"/>
</dbReference>
<name>A0A2A4H035_9STAP</name>
<dbReference type="InterPro" id="IPR020899">
    <property type="entry name" value="Arg_repress_C"/>
</dbReference>
<dbReference type="GO" id="GO:0003677">
    <property type="term" value="F:DNA binding"/>
    <property type="evidence" value="ECO:0007669"/>
    <property type="project" value="UniProtKB-KW"/>
</dbReference>
<keyword evidence="6 8" id="KW-0238">DNA-binding</keyword>
<dbReference type="UniPathway" id="UPA00068"/>
<dbReference type="InterPro" id="IPR036251">
    <property type="entry name" value="Arg_repress_C_sf"/>
</dbReference>
<organism evidence="11 12">
    <name type="scientific">Staphylococcus delphini</name>
    <dbReference type="NCBI Taxonomy" id="53344"/>
    <lineage>
        <taxon>Bacteria</taxon>
        <taxon>Bacillati</taxon>
        <taxon>Bacillota</taxon>
        <taxon>Bacilli</taxon>
        <taxon>Bacillales</taxon>
        <taxon>Staphylococcaceae</taxon>
        <taxon>Staphylococcus</taxon>
        <taxon>Staphylococcus intermedius group</taxon>
    </lineage>
</organism>
<dbReference type="RefSeq" id="WP_019165724.1">
    <property type="nucleotide sequence ID" value="NZ_CP094734.1"/>
</dbReference>
<keyword evidence="3 8" id="KW-0963">Cytoplasm</keyword>
<reference evidence="11 12" key="1">
    <citation type="journal article" date="2017" name="PLoS ONE">
        <title>Development of a real-time PCR for detection of Staphylococcus pseudintermedius using a novel automated comparison of whole-genome sequences.</title>
        <authorList>
            <person name="Verstappen K.M."/>
            <person name="Huijbregts L."/>
            <person name="Spaninks M."/>
            <person name="Wagenaar J.A."/>
            <person name="Fluit A.C."/>
            <person name="Duim B."/>
        </authorList>
    </citation>
    <scope>NUCLEOTIDE SEQUENCE [LARGE SCALE GENOMIC DNA]</scope>
    <source>
        <strain evidence="11 12">215070706401-1</strain>
    </source>
</reference>
<dbReference type="GeneID" id="77323760"/>
<dbReference type="PRINTS" id="PR01467">
    <property type="entry name" value="ARGREPRESSOR"/>
</dbReference>
<dbReference type="AlphaFoldDB" id="A0A2A4H035"/>
<evidence type="ECO:0000259" key="9">
    <source>
        <dbReference type="Pfam" id="PF01316"/>
    </source>
</evidence>
<protein>
    <recommendedName>
        <fullName evidence="8">Arginine repressor</fullName>
    </recommendedName>
</protein>
<dbReference type="InterPro" id="IPR001669">
    <property type="entry name" value="Arg_repress"/>
</dbReference>
<keyword evidence="8" id="KW-0055">Arginine biosynthesis</keyword>
<comment type="function">
    <text evidence="8">Regulates arginine biosynthesis genes.</text>
</comment>
<evidence type="ECO:0000313" key="12">
    <source>
        <dbReference type="Proteomes" id="UP000218335"/>
    </source>
</evidence>
<feature type="domain" description="Arginine repressor DNA-binding" evidence="9">
    <location>
        <begin position="1"/>
        <end position="64"/>
    </location>
</feature>